<keyword evidence="3" id="KW-1185">Reference proteome</keyword>
<protein>
    <submittedName>
        <fullName evidence="2">Uncharacterized protein</fullName>
    </submittedName>
</protein>
<evidence type="ECO:0000256" key="1">
    <source>
        <dbReference type="SAM" id="MobiDB-lite"/>
    </source>
</evidence>
<dbReference type="Proteomes" id="UP001595583">
    <property type="component" value="Unassembled WGS sequence"/>
</dbReference>
<organism evidence="2 3">
    <name type="scientific">Aquamicrobium soli</name>
    <dbReference type="NCBI Taxonomy" id="1811518"/>
    <lineage>
        <taxon>Bacteria</taxon>
        <taxon>Pseudomonadati</taxon>
        <taxon>Pseudomonadota</taxon>
        <taxon>Alphaproteobacteria</taxon>
        <taxon>Hyphomicrobiales</taxon>
        <taxon>Phyllobacteriaceae</taxon>
        <taxon>Aquamicrobium</taxon>
    </lineage>
</organism>
<dbReference type="EMBL" id="JBHRTK010000010">
    <property type="protein sequence ID" value="MFC3206368.1"/>
    <property type="molecule type" value="Genomic_DNA"/>
</dbReference>
<proteinExistence type="predicted"/>
<dbReference type="RefSeq" id="WP_378220178.1">
    <property type="nucleotide sequence ID" value="NZ_JBHRTK010000010.1"/>
</dbReference>
<accession>A0ABV7KA58</accession>
<gene>
    <name evidence="2" type="ORF">ACFOHJ_09125</name>
</gene>
<evidence type="ECO:0000313" key="3">
    <source>
        <dbReference type="Proteomes" id="UP001595583"/>
    </source>
</evidence>
<evidence type="ECO:0000313" key="2">
    <source>
        <dbReference type="EMBL" id="MFC3206368.1"/>
    </source>
</evidence>
<sequence>MGMILTGIVVTAAIAFGSGYYLLNVQPVKTAWQTFSTESTRVGDPGHNLVGQNWSGNPGNAAAGTGEKASS</sequence>
<feature type="region of interest" description="Disordered" evidence="1">
    <location>
        <begin position="39"/>
        <end position="71"/>
    </location>
</feature>
<reference evidence="3" key="1">
    <citation type="journal article" date="2019" name="Int. J. Syst. Evol. Microbiol.">
        <title>The Global Catalogue of Microorganisms (GCM) 10K type strain sequencing project: providing services to taxonomists for standard genome sequencing and annotation.</title>
        <authorList>
            <consortium name="The Broad Institute Genomics Platform"/>
            <consortium name="The Broad Institute Genome Sequencing Center for Infectious Disease"/>
            <person name="Wu L."/>
            <person name="Ma J."/>
        </authorList>
    </citation>
    <scope>NUCLEOTIDE SEQUENCE [LARGE SCALE GENOMIC DNA]</scope>
    <source>
        <strain evidence="3">KCTC 52165</strain>
    </source>
</reference>
<name>A0ABV7KA58_9HYPH</name>
<comment type="caution">
    <text evidence="2">The sequence shown here is derived from an EMBL/GenBank/DDBJ whole genome shotgun (WGS) entry which is preliminary data.</text>
</comment>